<name>A0A2T5GIF2_9SPHN</name>
<dbReference type="AlphaFoldDB" id="A0A2T5GIF2"/>
<feature type="transmembrane region" description="Helical" evidence="1">
    <location>
        <begin position="321"/>
        <end position="343"/>
    </location>
</feature>
<dbReference type="GO" id="GO:0016740">
    <property type="term" value="F:transferase activity"/>
    <property type="evidence" value="ECO:0007669"/>
    <property type="project" value="UniProtKB-KW"/>
</dbReference>
<protein>
    <submittedName>
        <fullName evidence="2">Cellulose synthase/poly-beta-1,6-N-acetylglucosamine synthase-like glycosyltransferase</fullName>
    </submittedName>
</protein>
<feature type="transmembrane region" description="Helical" evidence="1">
    <location>
        <begin position="349"/>
        <end position="370"/>
    </location>
</feature>
<evidence type="ECO:0000313" key="3">
    <source>
        <dbReference type="Proteomes" id="UP000244189"/>
    </source>
</evidence>
<evidence type="ECO:0000256" key="1">
    <source>
        <dbReference type="SAM" id="Phobius"/>
    </source>
</evidence>
<keyword evidence="1" id="KW-0472">Membrane</keyword>
<keyword evidence="3" id="KW-1185">Reference proteome</keyword>
<dbReference type="PANTHER" id="PTHR48090">
    <property type="entry name" value="UNDECAPRENYL-PHOSPHATE 4-DEOXY-4-FORMAMIDO-L-ARABINOSE TRANSFERASE-RELATED"/>
    <property type="match status" value="1"/>
</dbReference>
<dbReference type="Gene3D" id="3.90.550.10">
    <property type="entry name" value="Spore Coat Polysaccharide Biosynthesis Protein SpsA, Chain A"/>
    <property type="match status" value="1"/>
</dbReference>
<keyword evidence="1" id="KW-0812">Transmembrane</keyword>
<accession>A0A2T5GIF2</accession>
<dbReference type="CDD" id="cd06438">
    <property type="entry name" value="EpsO_like"/>
    <property type="match status" value="1"/>
</dbReference>
<dbReference type="Proteomes" id="UP000244189">
    <property type="component" value="Unassembled WGS sequence"/>
</dbReference>
<proteinExistence type="predicted"/>
<sequence length="389" mass="40465">MSDALTVLAVLAALPPLVFGAECLAGLGGSGVAAPSEAPPPFAVIIPAHNEAAGVAATIAAVKAQLRAVDRVIVVADNCTDKTAAIAGDAGAELVVRNCDRDLGKGFALAAGRAVLRAAPPTVAIVVDADCLPDPGALPALAATAARDQAVIQGLYLLEDAPHPGPNAAISTFAFLIKNHVRQRGLRRFGAPALLQGTGMAFPWSIFDAAPLASGNIVEDLELGIELAIAGVPIKFSESTCFRSAATTGAALATQRTRWEHGAIGIATRYSARLLLAAVRGRPQLILVLLDLCVPPVALLTLILFVLALAGLGIGLAGGGFGVLVTIGAEIAWMAVALLLAWWRFGRRALPATTLLQLPAYIVWKLPIYLRLIGRRERRWIRTARKTTP</sequence>
<organism evidence="2 3">
    <name type="scientific">Sphingomonas aurantiaca</name>
    <dbReference type="NCBI Taxonomy" id="185949"/>
    <lineage>
        <taxon>Bacteria</taxon>
        <taxon>Pseudomonadati</taxon>
        <taxon>Pseudomonadota</taxon>
        <taxon>Alphaproteobacteria</taxon>
        <taxon>Sphingomonadales</taxon>
        <taxon>Sphingomonadaceae</taxon>
        <taxon>Sphingomonas</taxon>
    </lineage>
</organism>
<dbReference type="PANTHER" id="PTHR48090:SF6">
    <property type="entry name" value="SLR5056 PROTEIN"/>
    <property type="match status" value="1"/>
</dbReference>
<evidence type="ECO:0000313" key="2">
    <source>
        <dbReference type="EMBL" id="PTQ59110.1"/>
    </source>
</evidence>
<dbReference type="EMBL" id="QAOG01000006">
    <property type="protein sequence ID" value="PTQ59110.1"/>
    <property type="molecule type" value="Genomic_DNA"/>
</dbReference>
<comment type="caution">
    <text evidence="2">The sequence shown here is derived from an EMBL/GenBank/DDBJ whole genome shotgun (WGS) entry which is preliminary data.</text>
</comment>
<gene>
    <name evidence="2" type="ORF">C8J26_3437</name>
</gene>
<dbReference type="InterPro" id="IPR029044">
    <property type="entry name" value="Nucleotide-diphossugar_trans"/>
</dbReference>
<dbReference type="RefSeq" id="WP_107959372.1">
    <property type="nucleotide sequence ID" value="NZ_QAOG01000006.1"/>
</dbReference>
<feature type="transmembrane region" description="Helical" evidence="1">
    <location>
        <begin position="285"/>
        <end position="309"/>
    </location>
</feature>
<keyword evidence="1" id="KW-1133">Transmembrane helix</keyword>
<dbReference type="InterPro" id="IPR050256">
    <property type="entry name" value="Glycosyltransferase_2"/>
</dbReference>
<dbReference type="Pfam" id="PF13641">
    <property type="entry name" value="Glyco_tranf_2_3"/>
    <property type="match status" value="1"/>
</dbReference>
<keyword evidence="2" id="KW-0808">Transferase</keyword>
<dbReference type="SUPFAM" id="SSF53448">
    <property type="entry name" value="Nucleotide-diphospho-sugar transferases"/>
    <property type="match status" value="1"/>
</dbReference>
<reference evidence="2 3" key="1">
    <citation type="submission" date="2018-04" db="EMBL/GenBank/DDBJ databases">
        <title>Genomic Encyclopedia of Type Strains, Phase III (KMG-III): the genomes of soil and plant-associated and newly described type strains.</title>
        <authorList>
            <person name="Whitman W."/>
        </authorList>
    </citation>
    <scope>NUCLEOTIDE SEQUENCE [LARGE SCALE GENOMIC DNA]</scope>
    <source>
        <strain evidence="2 3">MA101b</strain>
    </source>
</reference>